<dbReference type="Proteomes" id="UP000005695">
    <property type="component" value="Unassembled WGS sequence"/>
</dbReference>
<keyword evidence="2" id="KW-0378">Hydrolase</keyword>
<proteinExistence type="predicted"/>
<dbReference type="OrthoDB" id="9810648at2"/>
<dbReference type="EMBL" id="AAEW02000002">
    <property type="protein sequence ID" value="EAT17085.1"/>
    <property type="molecule type" value="Genomic_DNA"/>
</dbReference>
<reference evidence="2" key="1">
    <citation type="submission" date="2006-05" db="EMBL/GenBank/DDBJ databases">
        <title>Annotation of the draft genome assembly of Desulfuromonas acetoxidans DSM 684.</title>
        <authorList>
            <consortium name="US DOE Joint Genome Institute (JGI-ORNL)"/>
            <person name="Larimer F."/>
            <person name="Land M."/>
            <person name="Hauser L."/>
        </authorList>
    </citation>
    <scope>NUCLEOTIDE SEQUENCE [LARGE SCALE GENOMIC DNA]</scope>
    <source>
        <strain evidence="2">DSM 684</strain>
    </source>
</reference>
<organism evidence="2 3">
    <name type="scientific">Desulfuromonas acetoxidans (strain DSM 684 / 11070)</name>
    <dbReference type="NCBI Taxonomy" id="281689"/>
    <lineage>
        <taxon>Bacteria</taxon>
        <taxon>Pseudomonadati</taxon>
        <taxon>Thermodesulfobacteriota</taxon>
        <taxon>Desulfuromonadia</taxon>
        <taxon>Desulfuromonadales</taxon>
        <taxon>Desulfuromonadaceae</taxon>
        <taxon>Desulfuromonas</taxon>
    </lineage>
</organism>
<feature type="domain" description="Nudix hydrolase" evidence="1">
    <location>
        <begin position="2"/>
        <end position="135"/>
    </location>
</feature>
<dbReference type="InterPro" id="IPR000086">
    <property type="entry name" value="NUDIX_hydrolase_dom"/>
</dbReference>
<evidence type="ECO:0000259" key="1">
    <source>
        <dbReference type="PROSITE" id="PS51462"/>
    </source>
</evidence>
<accession>Q1K389</accession>
<dbReference type="PROSITE" id="PS51462">
    <property type="entry name" value="NUDIX"/>
    <property type="match status" value="1"/>
</dbReference>
<gene>
    <name evidence="2" type="ORF">Dace_2951</name>
</gene>
<evidence type="ECO:0000313" key="2">
    <source>
        <dbReference type="EMBL" id="EAT17085.1"/>
    </source>
</evidence>
<dbReference type="Pfam" id="PF00293">
    <property type="entry name" value="NUDIX"/>
    <property type="match status" value="1"/>
</dbReference>
<dbReference type="RefSeq" id="WP_005998009.1">
    <property type="nucleotide sequence ID" value="NZ_AAEW02000002.1"/>
</dbReference>
<dbReference type="GO" id="GO:0016787">
    <property type="term" value="F:hydrolase activity"/>
    <property type="evidence" value="ECO:0007669"/>
    <property type="project" value="UniProtKB-KW"/>
</dbReference>
<comment type="caution">
    <text evidence="2">The sequence shown here is derived from an EMBL/GenBank/DDBJ whole genome shotgun (WGS) entry which is preliminary data.</text>
</comment>
<dbReference type="CDD" id="cd18872">
    <property type="entry name" value="NUDIX_eIF-2B"/>
    <property type="match status" value="1"/>
</dbReference>
<keyword evidence="3" id="KW-1185">Reference proteome</keyword>
<dbReference type="Gene3D" id="3.90.79.10">
    <property type="entry name" value="Nucleoside Triphosphate Pyrophosphohydrolase"/>
    <property type="match status" value="1"/>
</dbReference>
<sequence>MDTVDVVTAFIRSHGKILLLQRSQKVGSYRGCWAGVSGYLEQDTALQQALTEIREETGLQATQVALQVEAAVLEVKDSDLNRCWRVHPFLFELDDDTADIHIDWEHDGYQWLDPNNMRQLETVPLLIEAYQRCVGGNDGV</sequence>
<protein>
    <submittedName>
        <fullName evidence="2">NUDIX hydrolase</fullName>
    </submittedName>
</protein>
<name>Q1K389_DESA6</name>
<dbReference type="AlphaFoldDB" id="Q1K389"/>
<evidence type="ECO:0000313" key="3">
    <source>
        <dbReference type="Proteomes" id="UP000005695"/>
    </source>
</evidence>
<reference evidence="2" key="2">
    <citation type="submission" date="2006-05" db="EMBL/GenBank/DDBJ databases">
        <title>Sequencing of the draft genome and assembly of Desulfuromonas acetoxidans DSM 684.</title>
        <authorList>
            <consortium name="US DOE Joint Genome Institute (JGI-PGF)"/>
            <person name="Copeland A."/>
            <person name="Lucas S."/>
            <person name="Lapidus A."/>
            <person name="Barry K."/>
            <person name="Detter J.C."/>
            <person name="Glavina del Rio T."/>
            <person name="Hammon N."/>
            <person name="Israni S."/>
            <person name="Dalin E."/>
            <person name="Tice H."/>
            <person name="Bruce D."/>
            <person name="Pitluck S."/>
            <person name="Richardson P."/>
        </authorList>
    </citation>
    <scope>NUCLEOTIDE SEQUENCE [LARGE SCALE GENOMIC DNA]</scope>
    <source>
        <strain evidence="2">DSM 684</strain>
    </source>
</reference>
<dbReference type="SUPFAM" id="SSF55811">
    <property type="entry name" value="Nudix"/>
    <property type="match status" value="1"/>
</dbReference>
<dbReference type="InterPro" id="IPR015797">
    <property type="entry name" value="NUDIX_hydrolase-like_dom_sf"/>
</dbReference>